<evidence type="ECO:0000256" key="9">
    <source>
        <dbReference type="ARBA" id="ARBA00022840"/>
    </source>
</evidence>
<dbReference type="SMART" id="SM00304">
    <property type="entry name" value="HAMP"/>
    <property type="match status" value="1"/>
</dbReference>
<evidence type="ECO:0000256" key="12">
    <source>
        <dbReference type="SAM" id="Coils"/>
    </source>
</evidence>
<proteinExistence type="predicted"/>
<evidence type="ECO:0000256" key="10">
    <source>
        <dbReference type="ARBA" id="ARBA00023012"/>
    </source>
</evidence>
<dbReference type="EC" id="2.7.13.3" evidence="3"/>
<evidence type="ECO:0000256" key="1">
    <source>
        <dbReference type="ARBA" id="ARBA00000085"/>
    </source>
</evidence>
<evidence type="ECO:0000256" key="2">
    <source>
        <dbReference type="ARBA" id="ARBA00004651"/>
    </source>
</evidence>
<keyword evidence="13" id="KW-1133">Transmembrane helix</keyword>
<keyword evidence="5" id="KW-0597">Phosphoprotein</keyword>
<dbReference type="Pfam" id="PF06580">
    <property type="entry name" value="His_kinase"/>
    <property type="match status" value="1"/>
</dbReference>
<dbReference type="CDD" id="cd06225">
    <property type="entry name" value="HAMP"/>
    <property type="match status" value="1"/>
</dbReference>
<organism evidence="16 17">
    <name type="scientific">Paenibacillus eucommiae</name>
    <dbReference type="NCBI Taxonomy" id="1355755"/>
    <lineage>
        <taxon>Bacteria</taxon>
        <taxon>Bacillati</taxon>
        <taxon>Bacillota</taxon>
        <taxon>Bacilli</taxon>
        <taxon>Bacillales</taxon>
        <taxon>Paenibacillaceae</taxon>
        <taxon>Paenibacillus</taxon>
    </lineage>
</organism>
<dbReference type="PRINTS" id="PR00344">
    <property type="entry name" value="BCTRLSENSOR"/>
</dbReference>
<feature type="transmembrane region" description="Helical" evidence="13">
    <location>
        <begin position="342"/>
        <end position="362"/>
    </location>
</feature>
<feature type="domain" description="HAMP" evidence="15">
    <location>
        <begin position="638"/>
        <end position="690"/>
    </location>
</feature>
<feature type="coiled-coil region" evidence="12">
    <location>
        <begin position="671"/>
        <end position="717"/>
    </location>
</feature>
<name>A0ABS4J511_9BACL</name>
<dbReference type="SMART" id="SM00387">
    <property type="entry name" value="HATPase_c"/>
    <property type="match status" value="1"/>
</dbReference>
<keyword evidence="7" id="KW-0547">Nucleotide-binding</keyword>
<keyword evidence="6" id="KW-0808">Transferase</keyword>
<dbReference type="InterPro" id="IPR003660">
    <property type="entry name" value="HAMP_dom"/>
</dbReference>
<keyword evidence="17" id="KW-1185">Reference proteome</keyword>
<dbReference type="Gene3D" id="6.10.340.10">
    <property type="match status" value="1"/>
</dbReference>
<feature type="transmembrane region" description="Helical" evidence="13">
    <location>
        <begin position="614"/>
        <end position="634"/>
    </location>
</feature>
<protein>
    <recommendedName>
        <fullName evidence="3">histidine kinase</fullName>
        <ecNumber evidence="3">2.7.13.3</ecNumber>
    </recommendedName>
</protein>
<keyword evidence="4" id="KW-1003">Cell membrane</keyword>
<dbReference type="InterPro" id="IPR036890">
    <property type="entry name" value="HATPase_C_sf"/>
</dbReference>
<evidence type="ECO:0000256" key="11">
    <source>
        <dbReference type="ARBA" id="ARBA00023136"/>
    </source>
</evidence>
<dbReference type="Pfam" id="PF00672">
    <property type="entry name" value="HAMP"/>
    <property type="match status" value="1"/>
</dbReference>
<gene>
    <name evidence="16" type="ORF">J2Z66_006573</name>
</gene>
<dbReference type="InterPro" id="IPR005467">
    <property type="entry name" value="His_kinase_dom"/>
</dbReference>
<keyword evidence="13" id="KW-0812">Transmembrane</keyword>
<keyword evidence="12" id="KW-0175">Coiled coil</keyword>
<dbReference type="Pfam" id="PF02518">
    <property type="entry name" value="HATPase_c"/>
    <property type="match status" value="1"/>
</dbReference>
<evidence type="ECO:0000313" key="17">
    <source>
        <dbReference type="Proteomes" id="UP001519287"/>
    </source>
</evidence>
<reference evidence="16 17" key="1">
    <citation type="submission" date="2021-03" db="EMBL/GenBank/DDBJ databases">
        <title>Genomic Encyclopedia of Type Strains, Phase IV (KMG-IV): sequencing the most valuable type-strain genomes for metagenomic binning, comparative biology and taxonomic classification.</title>
        <authorList>
            <person name="Goeker M."/>
        </authorList>
    </citation>
    <scope>NUCLEOTIDE SEQUENCE [LARGE SCALE GENOMIC DNA]</scope>
    <source>
        <strain evidence="16 17">DSM 26048</strain>
    </source>
</reference>
<dbReference type="SUPFAM" id="SSF55874">
    <property type="entry name" value="ATPase domain of HSP90 chaperone/DNA topoisomerase II/histidine kinase"/>
    <property type="match status" value="1"/>
</dbReference>
<dbReference type="PROSITE" id="PS50885">
    <property type="entry name" value="HAMP"/>
    <property type="match status" value="1"/>
</dbReference>
<dbReference type="RefSeq" id="WP_209976757.1">
    <property type="nucleotide sequence ID" value="NZ_JAGGLB010000029.1"/>
</dbReference>
<evidence type="ECO:0000256" key="8">
    <source>
        <dbReference type="ARBA" id="ARBA00022777"/>
    </source>
</evidence>
<evidence type="ECO:0000256" key="5">
    <source>
        <dbReference type="ARBA" id="ARBA00022553"/>
    </source>
</evidence>
<dbReference type="PROSITE" id="PS50109">
    <property type="entry name" value="HIS_KIN"/>
    <property type="match status" value="1"/>
</dbReference>
<feature type="domain" description="Histidine kinase" evidence="14">
    <location>
        <begin position="742"/>
        <end position="919"/>
    </location>
</feature>
<evidence type="ECO:0000259" key="14">
    <source>
        <dbReference type="PROSITE" id="PS50109"/>
    </source>
</evidence>
<dbReference type="Gene3D" id="3.30.565.10">
    <property type="entry name" value="Histidine kinase-like ATPase, C-terminal domain"/>
    <property type="match status" value="1"/>
</dbReference>
<dbReference type="PANTHER" id="PTHR34220:SF7">
    <property type="entry name" value="SENSOR HISTIDINE KINASE YPDA"/>
    <property type="match status" value="1"/>
</dbReference>
<comment type="subcellular location">
    <subcellularLocation>
        <location evidence="2">Cell membrane</location>
        <topology evidence="2">Multi-pass membrane protein</topology>
    </subcellularLocation>
</comment>
<dbReference type="InterPro" id="IPR004358">
    <property type="entry name" value="Sig_transdc_His_kin-like_C"/>
</dbReference>
<dbReference type="EMBL" id="JAGGLB010000029">
    <property type="protein sequence ID" value="MBP1994932.1"/>
    <property type="molecule type" value="Genomic_DNA"/>
</dbReference>
<dbReference type="InterPro" id="IPR010559">
    <property type="entry name" value="Sig_transdc_His_kin_internal"/>
</dbReference>
<comment type="catalytic activity">
    <reaction evidence="1">
        <text>ATP + protein L-histidine = ADP + protein N-phospho-L-histidine.</text>
        <dbReference type="EC" id="2.7.13.3"/>
    </reaction>
</comment>
<feature type="transmembrane region" description="Helical" evidence="13">
    <location>
        <begin position="6"/>
        <end position="25"/>
    </location>
</feature>
<dbReference type="GO" id="GO:0016301">
    <property type="term" value="F:kinase activity"/>
    <property type="evidence" value="ECO:0007669"/>
    <property type="project" value="UniProtKB-KW"/>
</dbReference>
<evidence type="ECO:0000256" key="7">
    <source>
        <dbReference type="ARBA" id="ARBA00022741"/>
    </source>
</evidence>
<comment type="caution">
    <text evidence="16">The sequence shown here is derived from an EMBL/GenBank/DDBJ whole genome shotgun (WGS) entry which is preliminary data.</text>
</comment>
<evidence type="ECO:0000256" key="13">
    <source>
        <dbReference type="SAM" id="Phobius"/>
    </source>
</evidence>
<accession>A0ABS4J511</accession>
<evidence type="ECO:0000256" key="6">
    <source>
        <dbReference type="ARBA" id="ARBA00022679"/>
    </source>
</evidence>
<evidence type="ECO:0000259" key="15">
    <source>
        <dbReference type="PROSITE" id="PS50885"/>
    </source>
</evidence>
<keyword evidence="10" id="KW-0902">Two-component regulatory system</keyword>
<feature type="transmembrane region" description="Helical" evidence="13">
    <location>
        <begin position="272"/>
        <end position="294"/>
    </location>
</feature>
<dbReference type="Proteomes" id="UP001519287">
    <property type="component" value="Unassembled WGS sequence"/>
</dbReference>
<evidence type="ECO:0000256" key="4">
    <source>
        <dbReference type="ARBA" id="ARBA00022475"/>
    </source>
</evidence>
<dbReference type="PANTHER" id="PTHR34220">
    <property type="entry name" value="SENSOR HISTIDINE KINASE YPDA"/>
    <property type="match status" value="1"/>
</dbReference>
<dbReference type="InterPro" id="IPR003594">
    <property type="entry name" value="HATPase_dom"/>
</dbReference>
<evidence type="ECO:0000313" key="16">
    <source>
        <dbReference type="EMBL" id="MBP1994932.1"/>
    </source>
</evidence>
<dbReference type="InterPro" id="IPR050640">
    <property type="entry name" value="Bact_2-comp_sensor_kinase"/>
</dbReference>
<evidence type="ECO:0000256" key="3">
    <source>
        <dbReference type="ARBA" id="ARBA00012438"/>
    </source>
</evidence>
<keyword evidence="9" id="KW-0067">ATP-binding</keyword>
<keyword evidence="11 13" id="KW-0472">Membrane</keyword>
<keyword evidence="8 16" id="KW-0418">Kinase</keyword>
<sequence>MKKKFIVYSLVVLTLNLLIIGFISYRIYSSTVFKSVADTNAIILEQTVDNIDFVLRGIERQSINAFEAIDFNLYFRYSGTDAFEQMTAFSKSFNQFIRMTGFVEYVFAVGKDGEILSTVEHAGRNQLDLALFERLLGNSDGRFVWTYTLMEDYTVSRKMIGLSRAIFDEQGRYAGYLVIFLNSKSLENFYPDGQVKKMMLVDGDGTIVSSNDKAFTGGAWSAQNRVGPGETAARRIEGKRYLVSSIESGVTGWTLYVADPADSIFGEIMKRYGWQAILLALVFLCFVGSIVFFADRLLTPLSKLNATVKAVNGEDGNLQLGALSGRSRKFPFWARLNFETRLTVALLTITVLPIMLLIFVSYNFTHAMVEKKAVEVSTLNAEQIRKKAESYLNDLERSIYYFYYDDNMIRIMGGHQQEASIRDKSDYRAVQDMVERVKTQKREIVYIDIYNARSDLMYRSQERNEKFMYKPLSPASTSGQTWLDSYRDGYNDQLITFVKKIARLDDSVVLGYIYMTIRSDALELGPSGKGRDESDTFIVNADGVIMMDGNKHRIGRMPDIEYMPYMHATGYGGNVKMMGKGGNLLLSDFRLGNTGWRLIHITSLGYVQDNMVKILLYDILVLLGSSIAMGIFVVRYTRRVTKPVKELTRQVASFANTLFDYRIEEFKGDEIEELKVNFHKLISKIDTLINEVYQIQLKKNEVELNKKEAELATLQAQINPHFLYNTLEVIRLESMFQMGGENEVSVIVTTLSDYFRLSLSEGRRSITLAEELEHVRSYMKIMNYRYRDKIDYCCEAPQEAMSGLISKITLQPIVENAIYHGIKPKKGQGMIRISGWLAGDLLILEVQDNGVGVAPERLAELRETMNGSGLEKARTDGGGYGLRNVSQRIKMQFGDKYGLEFASTPNESTTVRIRIPFFSEHDAPHPDKDQDD</sequence>